<feature type="region of interest" description="Disordered" evidence="2">
    <location>
        <begin position="627"/>
        <end position="658"/>
    </location>
</feature>
<dbReference type="eggNOG" id="KOG4291">
    <property type="taxonomic scope" value="Eukaryota"/>
</dbReference>
<reference evidence="4" key="1">
    <citation type="submission" date="2007-03" db="EMBL/GenBank/DDBJ databases">
        <title>Annotation of Culex pipiens quinquefasciatus.</title>
        <authorList>
            <consortium name="The Broad Institute Genome Sequencing Platform"/>
            <person name="Atkinson P.W."/>
            <person name="Hemingway J."/>
            <person name="Christensen B.M."/>
            <person name="Higgs S."/>
            <person name="Kodira C."/>
            <person name="Hannick L."/>
            <person name="Megy K."/>
            <person name="O'Leary S."/>
            <person name="Pearson M."/>
            <person name="Haas B.J."/>
            <person name="Mauceli E."/>
            <person name="Wortman J.R."/>
            <person name="Lee N.H."/>
            <person name="Guigo R."/>
            <person name="Stanke M."/>
            <person name="Alvarado L."/>
            <person name="Amedeo P."/>
            <person name="Antoine C.H."/>
            <person name="Arensburger P."/>
            <person name="Bidwell S.L."/>
            <person name="Crawford M."/>
            <person name="Camaro F."/>
            <person name="Devon K."/>
            <person name="Engels R."/>
            <person name="Hammond M."/>
            <person name="Howarth C."/>
            <person name="Koehrsen M."/>
            <person name="Lawson D."/>
            <person name="Montgomery P."/>
            <person name="Nene V."/>
            <person name="Nusbaum C."/>
            <person name="Puiu D."/>
            <person name="Romero-Severson J."/>
            <person name="Severson D.W."/>
            <person name="Shumway M."/>
            <person name="Sisk P."/>
            <person name="Stolte C."/>
            <person name="Zeng Q."/>
            <person name="Eisenstadt E."/>
            <person name="Fraser-Liggett C."/>
            <person name="Strausberg R."/>
            <person name="Galagan J."/>
            <person name="Birren B."/>
            <person name="Collins F.H."/>
        </authorList>
    </citation>
    <scope>NUCLEOTIDE SEQUENCE [LARGE SCALE GENOMIC DNA]</scope>
    <source>
        <strain evidence="4">JHB</strain>
    </source>
</reference>
<feature type="region of interest" description="Disordered" evidence="2">
    <location>
        <begin position="277"/>
        <end position="326"/>
    </location>
</feature>
<dbReference type="GO" id="GO:0010468">
    <property type="term" value="P:regulation of gene expression"/>
    <property type="evidence" value="ECO:0007669"/>
    <property type="project" value="UniProtKB-ARBA"/>
</dbReference>
<evidence type="ECO:0000256" key="2">
    <source>
        <dbReference type="SAM" id="MobiDB-lite"/>
    </source>
</evidence>
<reference evidence="5" key="2">
    <citation type="submission" date="2020-05" db="UniProtKB">
        <authorList>
            <consortium name="EnsemblMetazoa"/>
        </authorList>
    </citation>
    <scope>IDENTIFICATION</scope>
    <source>
        <strain evidence="5">JHB</strain>
    </source>
</reference>
<feature type="region of interest" description="Disordered" evidence="2">
    <location>
        <begin position="341"/>
        <end position="500"/>
    </location>
</feature>
<dbReference type="VEuPathDB" id="VectorBase:CQUJHB013401"/>
<gene>
    <name evidence="5" type="primary">6043761</name>
    <name evidence="4" type="ORF">CpipJ_CPIJ011349</name>
</gene>
<dbReference type="VEuPathDB" id="VectorBase:CQUJHB012803"/>
<keyword evidence="1" id="KW-0694">RNA-binding</keyword>
<feature type="compositionally biased region" description="Basic residues" evidence="2">
    <location>
        <begin position="830"/>
        <end position="841"/>
    </location>
</feature>
<evidence type="ECO:0000259" key="3">
    <source>
        <dbReference type="SMART" id="SM00322"/>
    </source>
</evidence>
<dbReference type="KEGG" id="cqu:CpipJ_CPIJ011349"/>
<evidence type="ECO:0000313" key="5">
    <source>
        <dbReference type="EnsemblMetazoa" id="CPIJ011349-PA"/>
    </source>
</evidence>
<dbReference type="InterPro" id="IPR004087">
    <property type="entry name" value="KH_dom"/>
</dbReference>
<dbReference type="Proteomes" id="UP000002320">
    <property type="component" value="Unassembled WGS sequence"/>
</dbReference>
<dbReference type="GO" id="GO:0003723">
    <property type="term" value="F:RNA binding"/>
    <property type="evidence" value="ECO:0007669"/>
    <property type="project" value="UniProtKB-UniRule"/>
</dbReference>
<feature type="domain" description="K Homology" evidence="3">
    <location>
        <begin position="929"/>
        <end position="992"/>
    </location>
</feature>
<feature type="compositionally biased region" description="Basic and acidic residues" evidence="2">
    <location>
        <begin position="172"/>
        <end position="182"/>
    </location>
</feature>
<evidence type="ECO:0000313" key="6">
    <source>
        <dbReference type="Proteomes" id="UP000002320"/>
    </source>
</evidence>
<name>B0WVE6_CULQU</name>
<dbReference type="Gene3D" id="3.30.310.210">
    <property type="match status" value="1"/>
</dbReference>
<dbReference type="EMBL" id="DS232124">
    <property type="protein sequence ID" value="EDS35548.1"/>
    <property type="molecule type" value="Genomic_DNA"/>
</dbReference>
<keyword evidence="6" id="KW-1185">Reference proteome</keyword>
<accession>B0WVE6</accession>
<feature type="compositionally biased region" description="Basic and acidic residues" evidence="2">
    <location>
        <begin position="409"/>
        <end position="428"/>
    </location>
</feature>
<dbReference type="AlphaFoldDB" id="B0WVE6"/>
<dbReference type="SMART" id="SM00322">
    <property type="entry name" value="KH"/>
    <property type="match status" value="1"/>
</dbReference>
<dbReference type="InterPro" id="IPR036612">
    <property type="entry name" value="KH_dom_type_1_sf"/>
</dbReference>
<feature type="compositionally biased region" description="Low complexity" evidence="2">
    <location>
        <begin position="140"/>
        <end position="149"/>
    </location>
</feature>
<feature type="compositionally biased region" description="Polar residues" evidence="2">
    <location>
        <begin position="436"/>
        <end position="452"/>
    </location>
</feature>
<dbReference type="InParanoid" id="B0WVE6"/>
<organism>
    <name type="scientific">Culex quinquefasciatus</name>
    <name type="common">Southern house mosquito</name>
    <name type="synonym">Culex pungens</name>
    <dbReference type="NCBI Taxonomy" id="7176"/>
    <lineage>
        <taxon>Eukaryota</taxon>
        <taxon>Metazoa</taxon>
        <taxon>Ecdysozoa</taxon>
        <taxon>Arthropoda</taxon>
        <taxon>Hexapoda</taxon>
        <taxon>Insecta</taxon>
        <taxon>Pterygota</taxon>
        <taxon>Neoptera</taxon>
        <taxon>Endopterygota</taxon>
        <taxon>Diptera</taxon>
        <taxon>Nematocera</taxon>
        <taxon>Culicoidea</taxon>
        <taxon>Culicidae</taxon>
        <taxon>Culicinae</taxon>
        <taxon>Culicini</taxon>
        <taxon>Culex</taxon>
        <taxon>Culex</taxon>
    </lineage>
</organism>
<feature type="compositionally biased region" description="Low complexity" evidence="2">
    <location>
        <begin position="489"/>
        <end position="500"/>
    </location>
</feature>
<dbReference type="eggNOG" id="KOG2193">
    <property type="taxonomic scope" value="Eukaryota"/>
</dbReference>
<protein>
    <submittedName>
        <fullName evidence="4">Igf2 mRNA binding protein</fullName>
    </submittedName>
</protein>
<feature type="region of interest" description="Disordered" evidence="2">
    <location>
        <begin position="131"/>
        <end position="201"/>
    </location>
</feature>
<dbReference type="OrthoDB" id="129353at2759"/>
<proteinExistence type="predicted"/>
<feature type="region of interest" description="Disordered" evidence="2">
    <location>
        <begin position="759"/>
        <end position="798"/>
    </location>
</feature>
<dbReference type="HOGENOM" id="CLU_301327_0_0_1"/>
<evidence type="ECO:0000313" key="4">
    <source>
        <dbReference type="EMBL" id="EDS35548.1"/>
    </source>
</evidence>
<dbReference type="PROSITE" id="PS50084">
    <property type="entry name" value="KH_TYPE_1"/>
    <property type="match status" value="1"/>
</dbReference>
<feature type="compositionally biased region" description="Basic and acidic residues" evidence="2">
    <location>
        <begin position="787"/>
        <end position="798"/>
    </location>
</feature>
<feature type="compositionally biased region" description="Low complexity" evidence="2">
    <location>
        <begin position="843"/>
        <end position="861"/>
    </location>
</feature>
<feature type="compositionally biased region" description="Basic and acidic residues" evidence="2">
    <location>
        <begin position="469"/>
        <end position="487"/>
    </location>
</feature>
<feature type="region of interest" description="Disordered" evidence="2">
    <location>
        <begin position="812"/>
        <end position="861"/>
    </location>
</feature>
<dbReference type="InterPro" id="IPR004088">
    <property type="entry name" value="KH_dom_type_1"/>
</dbReference>
<feature type="compositionally biased region" description="Basic residues" evidence="2">
    <location>
        <begin position="370"/>
        <end position="384"/>
    </location>
</feature>
<dbReference type="Pfam" id="PF00013">
    <property type="entry name" value="KH_1"/>
    <property type="match status" value="1"/>
</dbReference>
<sequence>MEQNSARFLTIKRNFVKGKISRVVDRLTAFEENHQLLSFAQIQPLKLQLSGTNRRTTLRKDRTEHPWSIRANQLSSIGALSNTSTVIVIQRRPRNAEWRYRLDVFTENRRIFFDRQSLKLQHFYDVQDPVEEAKQEPAASTVKVEPVVVESEKETKPEPVPAEDNSEDLPDTEPKSESESQPKEQPTSSSPAAAKETTDDAVISKNRYKLGREACCRAGKVADSTLEAAAPVPTSAEPQADEAMEVDTVEPVVEASTVIEVSETPCAKKEAYQCTEKEEEKMEDTSKEVPAAEPEKASATEEDEQMDSAAVAPSQSKSDGDVTEGMNTSSEELIITLAKEGDAAEKEENVTDSASETNNTTTTVSVRIKMWTRRKCRRRRPPMKQHREFASHVQLGQNGRPVKAAIGFDLERKQHTGRGRQLEQRVQLDPDPEQFEISSENVSKITRPSVDNSHQEDEEEHSGRGRKGSAKESEPKKDSPETSKESDTSSVKNESSLKSSEVASLALNTAEEINLYASNARKFNGIFSTSGSELDDKSAVPANVTSTAASNTTTTTAANKLDLTQALTSEDALATDSSGTISSQSKAPLFKVKHTLRGAKALASLMIEEFTKIKRALSKDYELSDAELNQSSSHAKTPKTTTKKGGPGKKRTRTESEVEASLLQERQGAGTGHTRTCLAGTASEPGRLVVVRPKVLRKQGHKGDNKYMVLFEDGASKALSKDVIVIGEKDTLPIVDHAVYAFTGGDTYEAGFVDEAKRNETTNKVSGAPSRERGRSDAVAVGQRQAGQRDSHVDPVDAGRSVGREWWRKGFAVDAEQTQQQNPRTDLRPRRSRPVPRHRPIKTTGAPTYTPAPGQTSFPSPAANAPISNAARILPTKSTGYAIFRCFRQDRLTRGGQTAGAAIVGTPEAQWKARYLMREEGFVSGTDDVRLTMEILVPSAQVRRIIGKGGQNVRELQRVTGSIIKQPEHTSAMHVHTSHVEKITDCIQIEDV</sequence>
<dbReference type="SUPFAM" id="SSF54791">
    <property type="entry name" value="Eukaryotic type KH-domain (KH-domain type I)"/>
    <property type="match status" value="1"/>
</dbReference>
<dbReference type="VEuPathDB" id="VectorBase:CPIJ011349"/>
<feature type="compositionally biased region" description="Basic and acidic residues" evidence="2">
    <location>
        <begin position="277"/>
        <end position="287"/>
    </location>
</feature>
<evidence type="ECO:0000256" key="1">
    <source>
        <dbReference type="PROSITE-ProRule" id="PRU00117"/>
    </source>
</evidence>
<dbReference type="VEuPathDB" id="VectorBase:CQUJHB007865"/>
<dbReference type="EnsemblMetazoa" id="CPIJ011349-RA">
    <property type="protein sequence ID" value="CPIJ011349-PA"/>
    <property type="gene ID" value="CPIJ011349"/>
</dbReference>